<reference evidence="2 3" key="1">
    <citation type="journal article" date="2013" name="J. Biotechnol.">
        <title>Establishment and interpretation of the genome sequence of the phytopathogenic fungus Rhizoctonia solani AG1-IB isolate 7/3/14.</title>
        <authorList>
            <person name="Wibberg D.W."/>
            <person name="Jelonek L.J."/>
            <person name="Rupp O.R."/>
            <person name="Hennig M.H."/>
            <person name="Eikmeyer F.E."/>
            <person name="Goesmann A.G."/>
            <person name="Hartmann A.H."/>
            <person name="Borriss R.B."/>
            <person name="Grosch R.G."/>
            <person name="Puehler A.P."/>
            <person name="Schlueter A.S."/>
        </authorList>
    </citation>
    <scope>NUCLEOTIDE SEQUENCE [LARGE SCALE GENOMIC DNA]</scope>
    <source>
        <strain evidence="3">AG1-IB / isolate 7/3/14</strain>
    </source>
</reference>
<dbReference type="HOGENOM" id="CLU_2134956_0_0_1"/>
<dbReference type="EMBL" id="CAOJ01017087">
    <property type="protein sequence ID" value="CCO37369.1"/>
    <property type="molecule type" value="Genomic_DNA"/>
</dbReference>
<protein>
    <submittedName>
        <fullName evidence="2">Uncharacterized protein</fullName>
    </submittedName>
</protein>
<feature type="compositionally biased region" description="Low complexity" evidence="1">
    <location>
        <begin position="1"/>
        <end position="25"/>
    </location>
</feature>
<feature type="region of interest" description="Disordered" evidence="1">
    <location>
        <begin position="62"/>
        <end position="95"/>
    </location>
</feature>
<evidence type="ECO:0000313" key="3">
    <source>
        <dbReference type="Proteomes" id="UP000012065"/>
    </source>
</evidence>
<organism evidence="2 3">
    <name type="scientific">Thanatephorus cucumeris (strain AG1-IB / isolate 7/3/14)</name>
    <name type="common">Lettuce bottom rot fungus</name>
    <name type="synonym">Rhizoctonia solani</name>
    <dbReference type="NCBI Taxonomy" id="1108050"/>
    <lineage>
        <taxon>Eukaryota</taxon>
        <taxon>Fungi</taxon>
        <taxon>Dikarya</taxon>
        <taxon>Basidiomycota</taxon>
        <taxon>Agaricomycotina</taxon>
        <taxon>Agaricomycetes</taxon>
        <taxon>Cantharellales</taxon>
        <taxon>Ceratobasidiaceae</taxon>
        <taxon>Rhizoctonia</taxon>
        <taxon>Rhizoctonia solani AG-1</taxon>
    </lineage>
</organism>
<feature type="region of interest" description="Disordered" evidence="1">
    <location>
        <begin position="1"/>
        <end position="34"/>
    </location>
</feature>
<proteinExistence type="predicted"/>
<accession>M5CDM6</accession>
<evidence type="ECO:0000313" key="2">
    <source>
        <dbReference type="EMBL" id="CCO37369.1"/>
    </source>
</evidence>
<feature type="compositionally biased region" description="Low complexity" evidence="1">
    <location>
        <begin position="71"/>
        <end position="89"/>
    </location>
</feature>
<dbReference type="Proteomes" id="UP000012065">
    <property type="component" value="Unassembled WGS sequence"/>
</dbReference>
<sequence>MPFFSKSRSSAVYDASSMSSSSSASLLVSQDKKPSSVKDFSAAFGALSSRYGASPSAAPAFNVSLPKGSKSQSQSQPQSQPQAAAQAQPVSSLNSNVKKVRAKEFGAISNKYGAVGYGSMSSIV</sequence>
<evidence type="ECO:0000256" key="1">
    <source>
        <dbReference type="SAM" id="MobiDB-lite"/>
    </source>
</evidence>
<dbReference type="AlphaFoldDB" id="M5CDM6"/>
<gene>
    <name evidence="2" type="ORF">BN14_11524</name>
</gene>
<name>M5CDM6_THACB</name>
<comment type="caution">
    <text evidence="2">The sequence shown here is derived from an EMBL/GenBank/DDBJ whole genome shotgun (WGS) entry which is preliminary data.</text>
</comment>